<dbReference type="InterPro" id="IPR004358">
    <property type="entry name" value="Sig_transdc_His_kin-like_C"/>
</dbReference>
<feature type="transmembrane region" description="Helical" evidence="6">
    <location>
        <begin position="383"/>
        <end position="402"/>
    </location>
</feature>
<dbReference type="Gene3D" id="3.30.565.10">
    <property type="entry name" value="Histidine kinase-like ATPase, C-terminal domain"/>
    <property type="match status" value="1"/>
</dbReference>
<dbReference type="Pfam" id="PF07695">
    <property type="entry name" value="7TMR-DISM_7TM"/>
    <property type="match status" value="1"/>
</dbReference>
<dbReference type="InterPro" id="IPR036890">
    <property type="entry name" value="HATPase_C_sf"/>
</dbReference>
<keyword evidence="4" id="KW-0902">Two-component regulatory system</keyword>
<dbReference type="PROSITE" id="PS50110">
    <property type="entry name" value="RESPONSE_REGULATORY"/>
    <property type="match status" value="1"/>
</dbReference>
<dbReference type="Pfam" id="PF00072">
    <property type="entry name" value="Response_reg"/>
    <property type="match status" value="1"/>
</dbReference>
<protein>
    <recommendedName>
        <fullName evidence="2">histidine kinase</fullName>
        <ecNumber evidence="2">2.7.13.3</ecNumber>
    </recommendedName>
</protein>
<feature type="transmembrane region" description="Helical" evidence="6">
    <location>
        <begin position="261"/>
        <end position="285"/>
    </location>
</feature>
<dbReference type="GO" id="GO:0000155">
    <property type="term" value="F:phosphorelay sensor kinase activity"/>
    <property type="evidence" value="ECO:0007669"/>
    <property type="project" value="InterPro"/>
</dbReference>
<evidence type="ECO:0000256" key="2">
    <source>
        <dbReference type="ARBA" id="ARBA00012438"/>
    </source>
</evidence>
<feature type="modified residue" description="4-aspartylphosphate" evidence="5">
    <location>
        <position position="722"/>
    </location>
</feature>
<dbReference type="EC" id="2.7.13.3" evidence="2"/>
<dbReference type="InterPro" id="IPR003594">
    <property type="entry name" value="HATPase_dom"/>
</dbReference>
<dbReference type="FunFam" id="3.30.565.10:FF:000010">
    <property type="entry name" value="Sensor histidine kinase RcsC"/>
    <property type="match status" value="1"/>
</dbReference>
<dbReference type="AlphaFoldDB" id="A0A4U6DAF1"/>
<dbReference type="InterPro" id="IPR011623">
    <property type="entry name" value="7TMR_DISM_rcpt_extracell_dom1"/>
</dbReference>
<dbReference type="Proteomes" id="UP000304900">
    <property type="component" value="Unassembled WGS sequence"/>
</dbReference>
<feature type="domain" description="Histidine kinase" evidence="7">
    <location>
        <begin position="428"/>
        <end position="649"/>
    </location>
</feature>
<evidence type="ECO:0000313" key="10">
    <source>
        <dbReference type="Proteomes" id="UP000304900"/>
    </source>
</evidence>
<dbReference type="SUPFAM" id="SSF55874">
    <property type="entry name" value="ATPase domain of HSP90 chaperone/DNA topoisomerase II/histidine kinase"/>
    <property type="match status" value="1"/>
</dbReference>
<dbReference type="RefSeq" id="WP_137338953.1">
    <property type="nucleotide sequence ID" value="NZ_SZVO01000002.1"/>
</dbReference>
<dbReference type="OrthoDB" id="9811889at2"/>
<feature type="domain" description="Response regulatory" evidence="8">
    <location>
        <begin position="673"/>
        <end position="787"/>
    </location>
</feature>
<organism evidence="9 10">
    <name type="scientific">Dyadobacter frigoris</name>
    <dbReference type="NCBI Taxonomy" id="2576211"/>
    <lineage>
        <taxon>Bacteria</taxon>
        <taxon>Pseudomonadati</taxon>
        <taxon>Bacteroidota</taxon>
        <taxon>Cytophagia</taxon>
        <taxon>Cytophagales</taxon>
        <taxon>Spirosomataceae</taxon>
        <taxon>Dyadobacter</taxon>
    </lineage>
</organism>
<dbReference type="PRINTS" id="PR00344">
    <property type="entry name" value="BCTRLSENSOR"/>
</dbReference>
<dbReference type="Pfam" id="PF00512">
    <property type="entry name" value="HisKA"/>
    <property type="match status" value="1"/>
</dbReference>
<feature type="transmembrane region" description="Helical" evidence="6">
    <location>
        <begin position="232"/>
        <end position="249"/>
    </location>
</feature>
<comment type="catalytic activity">
    <reaction evidence="1">
        <text>ATP + protein L-histidine = ADP + protein N-phospho-L-histidine.</text>
        <dbReference type="EC" id="2.7.13.3"/>
    </reaction>
</comment>
<accession>A0A4U6DAF1</accession>
<reference evidence="9 10" key="1">
    <citation type="submission" date="2019-05" db="EMBL/GenBank/DDBJ databases">
        <title>Dyadobacter AR-3-8 sp. nov., isolated from arctic soil.</title>
        <authorList>
            <person name="Chaudhary D.K."/>
        </authorList>
    </citation>
    <scope>NUCLEOTIDE SEQUENCE [LARGE SCALE GENOMIC DNA]</scope>
    <source>
        <strain evidence="9 10">AR-3-8</strain>
    </source>
</reference>
<dbReference type="PANTHER" id="PTHR45339">
    <property type="entry name" value="HYBRID SIGNAL TRANSDUCTION HISTIDINE KINASE J"/>
    <property type="match status" value="1"/>
</dbReference>
<dbReference type="InterPro" id="IPR036097">
    <property type="entry name" value="HisK_dim/P_sf"/>
</dbReference>
<keyword evidence="6" id="KW-0812">Transmembrane</keyword>
<dbReference type="SMART" id="SM00387">
    <property type="entry name" value="HATPase_c"/>
    <property type="match status" value="1"/>
</dbReference>
<keyword evidence="3 5" id="KW-0597">Phosphoprotein</keyword>
<feature type="transmembrane region" description="Helical" evidence="6">
    <location>
        <begin position="326"/>
        <end position="343"/>
    </location>
</feature>
<dbReference type="InterPro" id="IPR001789">
    <property type="entry name" value="Sig_transdc_resp-reg_receiver"/>
</dbReference>
<dbReference type="SMART" id="SM00388">
    <property type="entry name" value="HisKA"/>
    <property type="match status" value="1"/>
</dbReference>
<keyword evidence="6" id="KW-0472">Membrane</keyword>
<dbReference type="InterPro" id="IPR003661">
    <property type="entry name" value="HisK_dim/P_dom"/>
</dbReference>
<feature type="transmembrane region" description="Helical" evidence="6">
    <location>
        <begin position="297"/>
        <end position="320"/>
    </location>
</feature>
<dbReference type="InterPro" id="IPR011006">
    <property type="entry name" value="CheY-like_superfamily"/>
</dbReference>
<comment type="caution">
    <text evidence="9">The sequence shown here is derived from an EMBL/GenBank/DDBJ whole genome shotgun (WGS) entry which is preliminary data.</text>
</comment>
<evidence type="ECO:0000259" key="7">
    <source>
        <dbReference type="PROSITE" id="PS50109"/>
    </source>
</evidence>
<dbReference type="SUPFAM" id="SSF47384">
    <property type="entry name" value="Homodimeric domain of signal transducing histidine kinase"/>
    <property type="match status" value="1"/>
</dbReference>
<dbReference type="EMBL" id="SZVO01000002">
    <property type="protein sequence ID" value="TKT93277.1"/>
    <property type="molecule type" value="Genomic_DNA"/>
</dbReference>
<keyword evidence="10" id="KW-1185">Reference proteome</keyword>
<keyword evidence="6" id="KW-1133">Transmembrane helix</keyword>
<dbReference type="Gene3D" id="1.10.287.130">
    <property type="match status" value="1"/>
</dbReference>
<dbReference type="SUPFAM" id="SSF52172">
    <property type="entry name" value="CheY-like"/>
    <property type="match status" value="1"/>
</dbReference>
<evidence type="ECO:0000256" key="1">
    <source>
        <dbReference type="ARBA" id="ARBA00000085"/>
    </source>
</evidence>
<dbReference type="SUPFAM" id="SSF49785">
    <property type="entry name" value="Galactose-binding domain-like"/>
    <property type="match status" value="1"/>
</dbReference>
<evidence type="ECO:0000256" key="6">
    <source>
        <dbReference type="SAM" id="Phobius"/>
    </source>
</evidence>
<feature type="transmembrane region" description="Helical" evidence="6">
    <location>
        <begin position="355"/>
        <end position="377"/>
    </location>
</feature>
<evidence type="ECO:0000256" key="4">
    <source>
        <dbReference type="ARBA" id="ARBA00023012"/>
    </source>
</evidence>
<dbReference type="CDD" id="cd17546">
    <property type="entry name" value="REC_hyHK_CKI1_RcsC-like"/>
    <property type="match status" value="1"/>
</dbReference>
<proteinExistence type="predicted"/>
<dbReference type="Gene3D" id="3.40.50.2300">
    <property type="match status" value="1"/>
</dbReference>
<dbReference type="CDD" id="cd00082">
    <property type="entry name" value="HisKA"/>
    <property type="match status" value="1"/>
</dbReference>
<name>A0A4U6DAF1_9BACT</name>
<feature type="transmembrane region" description="Helical" evidence="6">
    <location>
        <begin position="206"/>
        <end position="225"/>
    </location>
</feature>
<evidence type="ECO:0000259" key="8">
    <source>
        <dbReference type="PROSITE" id="PS50110"/>
    </source>
</evidence>
<dbReference type="PANTHER" id="PTHR45339:SF1">
    <property type="entry name" value="HYBRID SIGNAL TRANSDUCTION HISTIDINE KINASE J"/>
    <property type="match status" value="1"/>
</dbReference>
<evidence type="ECO:0000313" key="9">
    <source>
        <dbReference type="EMBL" id="TKT93277.1"/>
    </source>
</evidence>
<dbReference type="InterPro" id="IPR008979">
    <property type="entry name" value="Galactose-bd-like_sf"/>
</dbReference>
<gene>
    <name evidence="9" type="ORF">FDK13_05335</name>
</gene>
<evidence type="ECO:0000256" key="5">
    <source>
        <dbReference type="PROSITE-ProRule" id="PRU00169"/>
    </source>
</evidence>
<dbReference type="PROSITE" id="PS50109">
    <property type="entry name" value="HIS_KIN"/>
    <property type="match status" value="1"/>
</dbReference>
<dbReference type="CDD" id="cd16922">
    <property type="entry name" value="HATPase_EvgS-ArcB-TorS-like"/>
    <property type="match status" value="1"/>
</dbReference>
<dbReference type="Pfam" id="PF02518">
    <property type="entry name" value="HATPase_c"/>
    <property type="match status" value="1"/>
</dbReference>
<sequence length="803" mass="90736">MTRNCVSGLRLMLFVAIMVMPMFPSFASQRVYALKAVKGVLDLRSAKFSETPISINGEWIFYWKLLKKTSGQGIYHEYENFPDLWSTILWKGKPISSQGFATYEIKILLPKDRDQLALKIPDMYSAYALYINGKLIARNGTPGTTRESTTPYWSTQVKPFLATDTLNLKLFISNFHHSKGGISKPIQIGLFNELQDSSNLDHAFDFLLTGCMLMGGLYFLGLYLLGRHDKSTLYFSLFCFFYSYRIVGAGDYSLHTIFPYIGWQLAIHLEYISLFMAVAMFALYTRYLYPKDTPAKIIFCMIGVCFAFALITVLSPPILFSQLMNPFVGLLTPYIFFAIYIYWVAYRNKRIGAKYALLSTIAIFVIFITLILAYYHIAYPHELLLFAGYLGFFFCQSLILSFRFAFTLKKAKVDAEVGLKAKSEFLSTMSHEIRTPLNAVIGMTHLMMKEDPRPDQKSHLDVLLFSAKNLLNIVNDILDFNTIEEGKMLFMSNPINISDVAQKIISVHRASAQELNIDIFAELDPALPKVILGDTTRIAQILGNLVQNAIKFTKSGWVKLKIDVISKTEKDVILKISVEDTGIGIPLEKQRIIFERFTQIDSSTSRVFGGTGLGLSISKRMLALQGSELMLESEEGKGSTFYFVQTFPIPDEPELTQPVPEDQPVEKPLQDLFVLIVEDNLMNVLVIKSFLKRWGAISEVAVNGQEALEKLDATRHQIVLMDLHMPVLDGYEATKQLRKRGETLPIVAVTASLAQDTREKTFDVGISDIISKPIDPEKLLSVIIEQTKIKKTDGKDSHPSNNY</sequence>
<evidence type="ECO:0000256" key="3">
    <source>
        <dbReference type="ARBA" id="ARBA00022553"/>
    </source>
</evidence>
<dbReference type="SMART" id="SM00448">
    <property type="entry name" value="REC"/>
    <property type="match status" value="1"/>
</dbReference>
<dbReference type="InterPro" id="IPR005467">
    <property type="entry name" value="His_kinase_dom"/>
</dbReference>